<reference evidence="1 2" key="1">
    <citation type="submission" date="2020-01" db="EMBL/GenBank/DDBJ databases">
        <title>Genomic analysis of Aminipila sp. CBA3637.</title>
        <authorList>
            <person name="Kim Y.B."/>
            <person name="Roh S.W."/>
        </authorList>
    </citation>
    <scope>NUCLEOTIDE SEQUENCE [LARGE SCALE GENOMIC DNA]</scope>
    <source>
        <strain evidence="1 2">CBA3637</strain>
    </source>
</reference>
<proteinExistence type="predicted"/>
<dbReference type="RefSeq" id="WP_162361978.1">
    <property type="nucleotide sequence ID" value="NZ_CP047591.1"/>
</dbReference>
<name>A0A6P1MJL3_9FIRM</name>
<dbReference type="KEGG" id="amic:Ami3637_07165"/>
<evidence type="ECO:0000313" key="2">
    <source>
        <dbReference type="Proteomes" id="UP000463883"/>
    </source>
</evidence>
<dbReference type="EMBL" id="CP047591">
    <property type="protein sequence ID" value="QHI72208.1"/>
    <property type="molecule type" value="Genomic_DNA"/>
</dbReference>
<dbReference type="Proteomes" id="UP000463883">
    <property type="component" value="Chromosome"/>
</dbReference>
<accession>A0A6P1MJL3</accession>
<evidence type="ECO:0000313" key="1">
    <source>
        <dbReference type="EMBL" id="QHI72208.1"/>
    </source>
</evidence>
<protein>
    <submittedName>
        <fullName evidence="1">Uncharacterized protein</fullName>
    </submittedName>
</protein>
<keyword evidence="2" id="KW-1185">Reference proteome</keyword>
<gene>
    <name evidence="1" type="ORF">Ami3637_07165</name>
</gene>
<sequence>MSVNLWGGIKTNGAQNSTAKKLTANKESELKSEFRNLFEAKKETTAKVESKDGDTLTISQNGTITQKLEELKKLHEQTDYSGMTDVEKYRLISNRYDEVFPCIAGKLATNFQTYDPVAKQQISELGEIIPGYPHAERFSNEKFSGFYKEVKGYQNLSDKEIIEKTKELYSKEGSLPEKVQMMSELWALGVIDGQTYGIFDASLGYLERKEYRNTFKVFNVDEQSDHYKNWIKSGGMENLKIDWEELKNNLFQNIDVKKLYGDKKQKEIENIFEILGGK</sequence>
<organism evidence="1 2">
    <name type="scientific">Aminipila terrae</name>
    <dbReference type="NCBI Taxonomy" id="2697030"/>
    <lineage>
        <taxon>Bacteria</taxon>
        <taxon>Bacillati</taxon>
        <taxon>Bacillota</taxon>
        <taxon>Clostridia</taxon>
        <taxon>Peptostreptococcales</taxon>
        <taxon>Anaerovoracaceae</taxon>
        <taxon>Aminipila</taxon>
    </lineage>
</organism>
<dbReference type="AlphaFoldDB" id="A0A6P1MJL3"/>